<reference evidence="3 4" key="1">
    <citation type="journal article" date="2012" name="Genome Biol.">
        <title>Genome and low-iron response of an oceanic diatom adapted to chronic iron limitation.</title>
        <authorList>
            <person name="Lommer M."/>
            <person name="Specht M."/>
            <person name="Roy A.S."/>
            <person name="Kraemer L."/>
            <person name="Andreson R."/>
            <person name="Gutowska M.A."/>
            <person name="Wolf J."/>
            <person name="Bergner S.V."/>
            <person name="Schilhabel M.B."/>
            <person name="Klostermeier U.C."/>
            <person name="Beiko R.G."/>
            <person name="Rosenstiel P."/>
            <person name="Hippler M."/>
            <person name="Laroche J."/>
        </authorList>
    </citation>
    <scope>NUCLEOTIDE SEQUENCE [LARGE SCALE GENOMIC DNA]</scope>
    <source>
        <strain evidence="3 4">CCMP1005</strain>
    </source>
</reference>
<evidence type="ECO:0000313" key="3">
    <source>
        <dbReference type="EMBL" id="EJK52153.1"/>
    </source>
</evidence>
<feature type="compositionally biased region" description="Basic and acidic residues" evidence="1">
    <location>
        <begin position="182"/>
        <end position="191"/>
    </location>
</feature>
<evidence type="ECO:0000259" key="2">
    <source>
        <dbReference type="PROSITE" id="PS50011"/>
    </source>
</evidence>
<dbReference type="Gene3D" id="3.30.200.20">
    <property type="entry name" value="Phosphorylase Kinase, domain 1"/>
    <property type="match status" value="1"/>
</dbReference>
<dbReference type="InterPro" id="IPR000719">
    <property type="entry name" value="Prot_kinase_dom"/>
</dbReference>
<dbReference type="SUPFAM" id="SSF56112">
    <property type="entry name" value="Protein kinase-like (PK-like)"/>
    <property type="match status" value="1"/>
</dbReference>
<dbReference type="GO" id="GO:0005524">
    <property type="term" value="F:ATP binding"/>
    <property type="evidence" value="ECO:0007669"/>
    <property type="project" value="InterPro"/>
</dbReference>
<dbReference type="PANTHER" id="PTHR44329:SF289">
    <property type="entry name" value="SERINE_THREONINE-PROTEIN KINASE VIK"/>
    <property type="match status" value="1"/>
</dbReference>
<proteinExistence type="predicted"/>
<dbReference type="EMBL" id="AGNL01040335">
    <property type="protein sequence ID" value="EJK52153.1"/>
    <property type="molecule type" value="Genomic_DNA"/>
</dbReference>
<dbReference type="AlphaFoldDB" id="K0REM2"/>
<dbReference type="InterPro" id="IPR011009">
    <property type="entry name" value="Kinase-like_dom_sf"/>
</dbReference>
<keyword evidence="4" id="KW-1185">Reference proteome</keyword>
<feature type="region of interest" description="Disordered" evidence="1">
    <location>
        <begin position="282"/>
        <end position="319"/>
    </location>
</feature>
<feature type="non-terminal residue" evidence="3">
    <location>
        <position position="1"/>
    </location>
</feature>
<evidence type="ECO:0000256" key="1">
    <source>
        <dbReference type="SAM" id="MobiDB-lite"/>
    </source>
</evidence>
<sequence>LADETASTASLSSYDQNLSPFQSRAALGGAEGARLIENLSRLDVGGPMPALRRRSPGYIEACHTLRSSGTSCPGGKASAGGTVSGAPSRLAESCAKVQEEIEDEREHSSVPAVHERDVQYGSVLGTGGFCEVRLAQVREGRGGRRRRSSDVGPGTFYAMKYLSPSKTAARCQAAPSSPSGPGDEKAPGRQRNKHFERGIADLAIEARFLSVLRHENIIELHGVSDGSLESLFNCAEDERGLVGRRRSSAAAGYRHRFGYFLLLDPLYETLTTRCERRYLRDVLEPPPSPAPSPSSSSSSSGGRGRRRGDGSERPWFRRLVGGGGKVVGLPGREAPTHGLPIEAWREGLAERLEAVRGVADALRYLHDDCRIVFRDIKPDNIGFYRRSDPTCTCRAKSRDRCRCYTEIPKLFDFGLAKEMKPRYLKRHPAHADDSSVATYKLTARSGSRRVPTDAAGGGR</sequence>
<dbReference type="InterPro" id="IPR051681">
    <property type="entry name" value="Ser/Thr_Kinases-Pseudokinases"/>
</dbReference>
<name>K0REM2_THAOC</name>
<comment type="caution">
    <text evidence="3">The sequence shown here is derived from an EMBL/GenBank/DDBJ whole genome shotgun (WGS) entry which is preliminary data.</text>
</comment>
<feature type="region of interest" description="Disordered" evidence="1">
    <location>
        <begin position="430"/>
        <end position="459"/>
    </location>
</feature>
<feature type="region of interest" description="Disordered" evidence="1">
    <location>
        <begin position="167"/>
        <end position="191"/>
    </location>
</feature>
<protein>
    <recommendedName>
        <fullName evidence="2">Protein kinase domain-containing protein</fullName>
    </recommendedName>
</protein>
<accession>K0REM2</accession>
<organism evidence="3 4">
    <name type="scientific">Thalassiosira oceanica</name>
    <name type="common">Marine diatom</name>
    <dbReference type="NCBI Taxonomy" id="159749"/>
    <lineage>
        <taxon>Eukaryota</taxon>
        <taxon>Sar</taxon>
        <taxon>Stramenopiles</taxon>
        <taxon>Ochrophyta</taxon>
        <taxon>Bacillariophyta</taxon>
        <taxon>Coscinodiscophyceae</taxon>
        <taxon>Thalassiosirophycidae</taxon>
        <taxon>Thalassiosirales</taxon>
        <taxon>Thalassiosiraceae</taxon>
        <taxon>Thalassiosira</taxon>
    </lineage>
</organism>
<dbReference type="Gene3D" id="1.10.510.10">
    <property type="entry name" value="Transferase(Phosphotransferase) domain 1"/>
    <property type="match status" value="1"/>
</dbReference>
<dbReference type="Proteomes" id="UP000266841">
    <property type="component" value="Unassembled WGS sequence"/>
</dbReference>
<dbReference type="InterPro" id="IPR020635">
    <property type="entry name" value="Tyr_kinase_cat_dom"/>
</dbReference>
<feature type="domain" description="Protein kinase" evidence="2">
    <location>
        <begin position="118"/>
        <end position="459"/>
    </location>
</feature>
<dbReference type="SMART" id="SM00219">
    <property type="entry name" value="TyrKc"/>
    <property type="match status" value="1"/>
</dbReference>
<evidence type="ECO:0000313" key="4">
    <source>
        <dbReference type="Proteomes" id="UP000266841"/>
    </source>
</evidence>
<dbReference type="PROSITE" id="PS50011">
    <property type="entry name" value="PROTEIN_KINASE_DOM"/>
    <property type="match status" value="1"/>
</dbReference>
<dbReference type="GO" id="GO:0004713">
    <property type="term" value="F:protein tyrosine kinase activity"/>
    <property type="evidence" value="ECO:0007669"/>
    <property type="project" value="InterPro"/>
</dbReference>
<gene>
    <name evidence="3" type="ORF">THAOC_28608</name>
</gene>
<dbReference type="PANTHER" id="PTHR44329">
    <property type="entry name" value="SERINE/THREONINE-PROTEIN KINASE TNNI3K-RELATED"/>
    <property type="match status" value="1"/>
</dbReference>
<dbReference type="GO" id="GO:0004674">
    <property type="term" value="F:protein serine/threonine kinase activity"/>
    <property type="evidence" value="ECO:0007669"/>
    <property type="project" value="TreeGrafter"/>
</dbReference>